<feature type="domain" description="Methyl-accepting transducer" evidence="5">
    <location>
        <begin position="308"/>
        <end position="537"/>
    </location>
</feature>
<feature type="transmembrane region" description="Helical" evidence="4">
    <location>
        <begin position="190"/>
        <end position="213"/>
    </location>
</feature>
<reference evidence="7" key="1">
    <citation type="submission" date="2020-10" db="EMBL/GenBank/DDBJ databases">
        <title>Genome sequence of the unusual species of purple photosynthetic bacteria, Phaeovibrio sulfidiphilus DSM 23193, type strain.</title>
        <authorList>
            <person name="Kyndt J.A."/>
            <person name="Meyer T.E."/>
        </authorList>
    </citation>
    <scope>NUCLEOTIDE SEQUENCE</scope>
    <source>
        <strain evidence="7">DSM 23193</strain>
    </source>
</reference>
<dbReference type="RefSeq" id="WP_192535008.1">
    <property type="nucleotide sequence ID" value="NZ_JACZHT010000011.1"/>
</dbReference>
<evidence type="ECO:0000259" key="5">
    <source>
        <dbReference type="PROSITE" id="PS50111"/>
    </source>
</evidence>
<gene>
    <name evidence="7" type="ORF">IHV25_10115</name>
</gene>
<comment type="similarity">
    <text evidence="2">Belongs to the methyl-accepting chemotaxis (MCP) protein family.</text>
</comment>
<dbReference type="GO" id="GO:0004888">
    <property type="term" value="F:transmembrane signaling receptor activity"/>
    <property type="evidence" value="ECO:0007669"/>
    <property type="project" value="InterPro"/>
</dbReference>
<evidence type="ECO:0000313" key="8">
    <source>
        <dbReference type="Proteomes" id="UP000631034"/>
    </source>
</evidence>
<evidence type="ECO:0000313" key="7">
    <source>
        <dbReference type="EMBL" id="MBE1237994.1"/>
    </source>
</evidence>
<dbReference type="InterPro" id="IPR004089">
    <property type="entry name" value="MCPsignal_dom"/>
</dbReference>
<dbReference type="Gene3D" id="6.10.340.10">
    <property type="match status" value="1"/>
</dbReference>
<evidence type="ECO:0000256" key="1">
    <source>
        <dbReference type="ARBA" id="ARBA00023224"/>
    </source>
</evidence>
<evidence type="ECO:0000256" key="2">
    <source>
        <dbReference type="ARBA" id="ARBA00029447"/>
    </source>
</evidence>
<evidence type="ECO:0000256" key="4">
    <source>
        <dbReference type="SAM" id="Phobius"/>
    </source>
</evidence>
<dbReference type="GO" id="GO:0006935">
    <property type="term" value="P:chemotaxis"/>
    <property type="evidence" value="ECO:0007669"/>
    <property type="project" value="InterPro"/>
</dbReference>
<dbReference type="SMART" id="SM00304">
    <property type="entry name" value="HAMP"/>
    <property type="match status" value="1"/>
</dbReference>
<dbReference type="PROSITE" id="PS50111">
    <property type="entry name" value="CHEMOTAXIS_TRANSDUC_2"/>
    <property type="match status" value="1"/>
</dbReference>
<dbReference type="PANTHER" id="PTHR32089:SF112">
    <property type="entry name" value="LYSOZYME-LIKE PROTEIN-RELATED"/>
    <property type="match status" value="1"/>
</dbReference>
<keyword evidence="1 3" id="KW-0807">Transducer</keyword>
<dbReference type="PANTHER" id="PTHR32089">
    <property type="entry name" value="METHYL-ACCEPTING CHEMOTAXIS PROTEIN MCPB"/>
    <property type="match status" value="1"/>
</dbReference>
<dbReference type="Gene3D" id="1.10.287.950">
    <property type="entry name" value="Methyl-accepting chemotaxis protein"/>
    <property type="match status" value="1"/>
</dbReference>
<dbReference type="InterPro" id="IPR004090">
    <property type="entry name" value="Chemotax_Me-accpt_rcpt"/>
</dbReference>
<feature type="transmembrane region" description="Helical" evidence="4">
    <location>
        <begin position="14"/>
        <end position="35"/>
    </location>
</feature>
<keyword evidence="4" id="KW-0812">Transmembrane</keyword>
<dbReference type="EMBL" id="JACZHT010000011">
    <property type="protein sequence ID" value="MBE1237994.1"/>
    <property type="molecule type" value="Genomic_DNA"/>
</dbReference>
<dbReference type="PRINTS" id="PR00260">
    <property type="entry name" value="CHEMTRNSDUCR"/>
</dbReference>
<dbReference type="Proteomes" id="UP000631034">
    <property type="component" value="Unassembled WGS sequence"/>
</dbReference>
<dbReference type="SMART" id="SM00283">
    <property type="entry name" value="MA"/>
    <property type="match status" value="1"/>
</dbReference>
<dbReference type="Pfam" id="PF00015">
    <property type="entry name" value="MCPsignal"/>
    <property type="match status" value="1"/>
</dbReference>
<keyword evidence="4" id="KW-1133">Transmembrane helix</keyword>
<evidence type="ECO:0000259" key="6">
    <source>
        <dbReference type="PROSITE" id="PS50885"/>
    </source>
</evidence>
<name>A0A8J6YWZ2_9PROT</name>
<dbReference type="AlphaFoldDB" id="A0A8J6YWZ2"/>
<feature type="domain" description="HAMP" evidence="6">
    <location>
        <begin position="215"/>
        <end position="268"/>
    </location>
</feature>
<dbReference type="GO" id="GO:0016020">
    <property type="term" value="C:membrane"/>
    <property type="evidence" value="ECO:0007669"/>
    <property type="project" value="InterPro"/>
</dbReference>
<protein>
    <submittedName>
        <fullName evidence="7">HAMP domain-containing protein</fullName>
    </submittedName>
</protein>
<accession>A0A8J6YWZ2</accession>
<evidence type="ECO:0000256" key="3">
    <source>
        <dbReference type="PROSITE-ProRule" id="PRU00284"/>
    </source>
</evidence>
<dbReference type="PROSITE" id="PS50885">
    <property type="entry name" value="HAMP"/>
    <property type="match status" value="1"/>
</dbReference>
<proteinExistence type="inferred from homology"/>
<dbReference type="SUPFAM" id="SSF58104">
    <property type="entry name" value="Methyl-accepting chemotaxis protein (MCP) signaling domain"/>
    <property type="match status" value="1"/>
</dbReference>
<keyword evidence="8" id="KW-1185">Reference proteome</keyword>
<dbReference type="Pfam" id="PF00672">
    <property type="entry name" value="HAMP"/>
    <property type="match status" value="1"/>
</dbReference>
<dbReference type="GO" id="GO:0007165">
    <property type="term" value="P:signal transduction"/>
    <property type="evidence" value="ECO:0007669"/>
    <property type="project" value="UniProtKB-KW"/>
</dbReference>
<dbReference type="InterPro" id="IPR003660">
    <property type="entry name" value="HAMP_dom"/>
</dbReference>
<organism evidence="7 8">
    <name type="scientific">Phaeovibrio sulfidiphilus</name>
    <dbReference type="NCBI Taxonomy" id="1220600"/>
    <lineage>
        <taxon>Bacteria</taxon>
        <taxon>Pseudomonadati</taxon>
        <taxon>Pseudomonadota</taxon>
        <taxon>Alphaproteobacteria</taxon>
        <taxon>Rhodospirillales</taxon>
        <taxon>Rhodospirillaceae</taxon>
        <taxon>Phaeovibrio</taxon>
    </lineage>
</organism>
<comment type="caution">
    <text evidence="7">The sequence shown here is derived from an EMBL/GenBank/DDBJ whole genome shotgun (WGS) entry which is preliminary data.</text>
</comment>
<keyword evidence="4" id="KW-0472">Membrane</keyword>
<sequence>MNKWLLDLKVTHKVFLPIAVIVITFVSIVSVIIVMTRYQEETVSAIVDIDARAAITYGEISSSLHAAGYELVALMLDDTPGVEGHDTAYRNAAQAVENGFAGMVEFLGPTHPRLPIALNLQKDARALIAEMDQLARLTGNGQVAEALRRWKASGVHAKNRLEDDMAVRIQANHELMKVEKLQVDEGFNTILWGISGLSVIGAAASIGALYFILSLFVARPLEKLSYAVEHLAEDNADVEIDVVERADEIGCIGRALTLFREKIQEQKAFQEREHRQMELAEQQSTEMTALVQSFRETSIGLLEAVGEAYERLEATASRMTGSIQNLSEQAVSVAAATEETTSGFEAVAGSAETLNTSIAEIGHQVVLSTDLSRTVVEEAEHTNSMIQGLAETSSKISEVVDLIKDIASQTNLLALNATIEAARAGEAGKGFAVVANEVKSLANQTARATEEVSGQIDGVLGSIQEAAAAIAGIVHRIAEVSSVISTIRAAVDQQAAATAEIVGSIQMAADGTHMVSASISQVSSLASDTLEAAGDVMGSSTDLSLQNDRLRHEVRSLVTTMQEIIERTENARETL</sequence>